<proteinExistence type="inferred from homology"/>
<dbReference type="FunFam" id="2.30.38.10:FF:000001">
    <property type="entry name" value="Non-ribosomal peptide synthetase PvdI"/>
    <property type="match status" value="1"/>
</dbReference>
<dbReference type="GO" id="GO:0008610">
    <property type="term" value="P:lipid biosynthetic process"/>
    <property type="evidence" value="ECO:0007669"/>
    <property type="project" value="UniProtKB-ARBA"/>
</dbReference>
<dbReference type="InterPro" id="IPR025110">
    <property type="entry name" value="AMP-bd_C"/>
</dbReference>
<dbReference type="SMART" id="SM00823">
    <property type="entry name" value="PKS_PP"/>
    <property type="match status" value="1"/>
</dbReference>
<dbReference type="GO" id="GO:0044550">
    <property type="term" value="P:secondary metabolite biosynthetic process"/>
    <property type="evidence" value="ECO:0007669"/>
    <property type="project" value="UniProtKB-ARBA"/>
</dbReference>
<evidence type="ECO:0000256" key="2">
    <source>
        <dbReference type="ARBA" id="ARBA00006432"/>
    </source>
</evidence>
<dbReference type="Gene3D" id="3.30.559.30">
    <property type="entry name" value="Nonribosomal peptide synthetase, condensation domain"/>
    <property type="match status" value="1"/>
</dbReference>
<dbReference type="PROSITE" id="PS50075">
    <property type="entry name" value="CARRIER"/>
    <property type="match status" value="1"/>
</dbReference>
<evidence type="ECO:0000256" key="1">
    <source>
        <dbReference type="ARBA" id="ARBA00001957"/>
    </source>
</evidence>
<dbReference type="InterPro" id="IPR023213">
    <property type="entry name" value="CAT-like_dom_sf"/>
</dbReference>
<dbReference type="FunFam" id="3.40.50.980:FF:000001">
    <property type="entry name" value="Non-ribosomal peptide synthetase"/>
    <property type="match status" value="1"/>
</dbReference>
<dbReference type="PANTHER" id="PTHR45527:SF1">
    <property type="entry name" value="FATTY ACID SYNTHASE"/>
    <property type="match status" value="1"/>
</dbReference>
<evidence type="ECO:0000313" key="7">
    <source>
        <dbReference type="Proteomes" id="UP000597444"/>
    </source>
</evidence>
<dbReference type="Pfam" id="PF00668">
    <property type="entry name" value="Condensation"/>
    <property type="match status" value="1"/>
</dbReference>
<dbReference type="Proteomes" id="UP000597444">
    <property type="component" value="Unassembled WGS sequence"/>
</dbReference>
<dbReference type="RefSeq" id="WP_220206661.1">
    <property type="nucleotide sequence ID" value="NZ_BNJK01000001.1"/>
</dbReference>
<dbReference type="PROSITE" id="PS00455">
    <property type="entry name" value="AMP_BINDING"/>
    <property type="match status" value="1"/>
</dbReference>
<dbReference type="CDD" id="cd19531">
    <property type="entry name" value="LCL_NRPS-like"/>
    <property type="match status" value="1"/>
</dbReference>
<organism evidence="6 7">
    <name type="scientific">Reticulibacter mediterranei</name>
    <dbReference type="NCBI Taxonomy" id="2778369"/>
    <lineage>
        <taxon>Bacteria</taxon>
        <taxon>Bacillati</taxon>
        <taxon>Chloroflexota</taxon>
        <taxon>Ktedonobacteria</taxon>
        <taxon>Ktedonobacterales</taxon>
        <taxon>Reticulibacteraceae</taxon>
        <taxon>Reticulibacter</taxon>
    </lineage>
</organism>
<comment type="similarity">
    <text evidence="2">Belongs to the ATP-dependent AMP-binding enzyme family.</text>
</comment>
<dbReference type="Gene3D" id="3.40.50.1820">
    <property type="entry name" value="alpha/beta hydrolase"/>
    <property type="match status" value="1"/>
</dbReference>
<dbReference type="InterPro" id="IPR020845">
    <property type="entry name" value="AMP-binding_CS"/>
</dbReference>
<evidence type="ECO:0000259" key="5">
    <source>
        <dbReference type="PROSITE" id="PS50075"/>
    </source>
</evidence>
<dbReference type="Pfam" id="PF13193">
    <property type="entry name" value="AMP-binding_C"/>
    <property type="match status" value="1"/>
</dbReference>
<dbReference type="GO" id="GO:0005829">
    <property type="term" value="C:cytosol"/>
    <property type="evidence" value="ECO:0007669"/>
    <property type="project" value="TreeGrafter"/>
</dbReference>
<dbReference type="GO" id="GO:0031177">
    <property type="term" value="F:phosphopantetheine binding"/>
    <property type="evidence" value="ECO:0007669"/>
    <property type="project" value="InterPro"/>
</dbReference>
<dbReference type="NCBIfam" id="TIGR01733">
    <property type="entry name" value="AA-adenyl-dom"/>
    <property type="match status" value="1"/>
</dbReference>
<dbReference type="InterPro" id="IPR020806">
    <property type="entry name" value="PKS_PP-bd"/>
</dbReference>
<keyword evidence="3" id="KW-0596">Phosphopantetheine</keyword>
<protein>
    <recommendedName>
        <fullName evidence="5">Carrier domain-containing protein</fullName>
    </recommendedName>
</protein>
<dbReference type="InterPro" id="IPR036736">
    <property type="entry name" value="ACP-like_sf"/>
</dbReference>
<dbReference type="Gene3D" id="3.40.50.980">
    <property type="match status" value="2"/>
</dbReference>
<evidence type="ECO:0000256" key="4">
    <source>
        <dbReference type="ARBA" id="ARBA00022553"/>
    </source>
</evidence>
<dbReference type="Gene3D" id="2.30.38.10">
    <property type="entry name" value="Luciferase, Domain 3"/>
    <property type="match status" value="1"/>
</dbReference>
<dbReference type="PROSITE" id="PS00012">
    <property type="entry name" value="PHOSPHOPANTETHEINE"/>
    <property type="match status" value="1"/>
</dbReference>
<dbReference type="GO" id="GO:0003824">
    <property type="term" value="F:catalytic activity"/>
    <property type="evidence" value="ECO:0007669"/>
    <property type="project" value="InterPro"/>
</dbReference>
<dbReference type="FunFam" id="3.30.300.30:FF:000010">
    <property type="entry name" value="Enterobactin synthetase component F"/>
    <property type="match status" value="1"/>
</dbReference>
<dbReference type="Pfam" id="PF00975">
    <property type="entry name" value="Thioesterase"/>
    <property type="match status" value="1"/>
</dbReference>
<dbReference type="CDD" id="cd12116">
    <property type="entry name" value="A_NRPS_Ta1_like"/>
    <property type="match status" value="1"/>
</dbReference>
<dbReference type="EMBL" id="BNJK01000001">
    <property type="protein sequence ID" value="GHO96011.1"/>
    <property type="molecule type" value="Genomic_DNA"/>
</dbReference>
<dbReference type="SUPFAM" id="SSF52777">
    <property type="entry name" value="CoA-dependent acyltransferases"/>
    <property type="match status" value="2"/>
</dbReference>
<dbReference type="Gene3D" id="3.30.559.10">
    <property type="entry name" value="Chloramphenicol acetyltransferase-like domain"/>
    <property type="match status" value="1"/>
</dbReference>
<keyword evidence="7" id="KW-1185">Reference proteome</keyword>
<dbReference type="Gene3D" id="1.10.1200.10">
    <property type="entry name" value="ACP-like"/>
    <property type="match status" value="1"/>
</dbReference>
<sequence>MSTTYSRDIGLQKDVKTFPAPFSQQRLWFLQQWNPEQSHYITTLLLRMNGTVQQEALERGLNEIVQRHEILRTTFAVVEEQLTQVIAPHLSLPLSISDLEHLPAEEQEAAALRVAQQEAQHPFDLTQGPLIRATLVRLAADKHLLILVAHQIVFDNWSTGVFLQELAAFYRAYTTNQTAQIPALSMQYADFARQQLEWLHQDTLAEHLTYWKQFLQQAPSSLELPANRSHSLNISNQGATHQFALSPQLTSALKELSKQEDVSLSVPLLAAFTALLYRYTGQQDLCIGTYSTHHSHEETAALIGNFVNTLVLRADLSEHPTFQELIKRTRDMLAATSQHADVPFEYVMQELQPDRNASQNALFQVLFALEPSLPTLPTEWSLLPTHIETQNAQFDLSLILTDYPDGLHGYFEYRTDLFTADAIEHMVGHWLTLLEAAVSHPTEQIATLPLLTEQERHQLLEEWNEATHVPYPHDKPLHQLFEEQVARTPDAFAVTFADQHLTYRELNARANRLAHYLREKGVGPEVLVGIFVERSLEMVVGLLGILKAGGAYVPMDPTYPAERIGFMLEDAEMPVLVTQSHLTSRLPDHTASLVCLDTDQDTLRQQPDTNPSALATPENRAYVIFTSGSTGRPKGVQICHRAVVNFLISMSHEPGLTAEDRLLAVTTLSFDIAGLEIYLPLIVGAHVIVASAATAVDGTALIQALTQERITVMQATPITWRILLAAGWQGNPNLKILCGGEALPPELSQQLLSKVASLWNVYGPTETTIWSTAWEIKPGDEPISIGRPIANTDIYILDTHRQAVPIGVPGELFIGGDGLARGYLNRPELTAERFIQHPFSDDPNARIYGTGDLAYYQPNGTIVVIGRLDHQVKVRGFRIELGEIESVLSQHPAVQQAVLVVREDTPGDKRLVAYVVPRPGQQPAVDELHRHVQQQLPAYMVPAAFMLMEAFPQTPNGKIDRRALPAPDTVSVERESSFVAPQTLLQQQLADIWKDLLQTHPIGIHDNFFEMGGHSLLAIRLVNRIEQALGKKLQLSTLFAGPTIEQLASALQQDAQGEETRVPLLPVQTSGSKRPFFFLHGQWEGGAFYSLELARALGSDQPFYLLEPYRFEGLAVPPTLEEMATAHLEVMRSIQPEGPYLFGGWCNGGLIAYEMAKQLLAQGQAVDLLVLMDADAPAFRFKQEWQLIDRGVSLLRLNPEKQVDWFLLYRHLRLYLYDMKKRLQKKPAAHQPDKQPESVESQIEAHAFAAEEAGQPDALFPGKDVLREDWLSVYEWAVAGYWPSTPYPGKVTFFWTEEEPARKNGWIRWIKENVIDVHIIPGNHISSRTRYLSVLAEQLRICVEKAQEKEAQTTTI</sequence>
<evidence type="ECO:0000313" key="6">
    <source>
        <dbReference type="EMBL" id="GHO96011.1"/>
    </source>
</evidence>
<comment type="caution">
    <text evidence="6">The sequence shown here is derived from an EMBL/GenBank/DDBJ whole genome shotgun (WGS) entry which is preliminary data.</text>
</comment>
<dbReference type="Pfam" id="PF00550">
    <property type="entry name" value="PP-binding"/>
    <property type="match status" value="1"/>
</dbReference>
<evidence type="ECO:0000256" key="3">
    <source>
        <dbReference type="ARBA" id="ARBA00022450"/>
    </source>
</evidence>
<dbReference type="GO" id="GO:0043041">
    <property type="term" value="P:amino acid activation for nonribosomal peptide biosynthetic process"/>
    <property type="evidence" value="ECO:0007669"/>
    <property type="project" value="TreeGrafter"/>
</dbReference>
<keyword evidence="4" id="KW-0597">Phosphoprotein</keyword>
<dbReference type="Gene3D" id="3.30.300.30">
    <property type="match status" value="1"/>
</dbReference>
<dbReference type="InterPro" id="IPR000873">
    <property type="entry name" value="AMP-dep_synth/lig_dom"/>
</dbReference>
<dbReference type="SUPFAM" id="SSF56801">
    <property type="entry name" value="Acetyl-CoA synthetase-like"/>
    <property type="match status" value="1"/>
</dbReference>
<comment type="cofactor">
    <cofactor evidence="1">
        <name>pantetheine 4'-phosphate</name>
        <dbReference type="ChEBI" id="CHEBI:47942"/>
    </cofactor>
</comment>
<dbReference type="InterPro" id="IPR010071">
    <property type="entry name" value="AA_adenyl_dom"/>
</dbReference>
<dbReference type="InterPro" id="IPR009081">
    <property type="entry name" value="PP-bd_ACP"/>
</dbReference>
<gene>
    <name evidence="6" type="ORF">KSF_060590</name>
</gene>
<dbReference type="InterPro" id="IPR006162">
    <property type="entry name" value="Ppantetheine_attach_site"/>
</dbReference>
<dbReference type="SUPFAM" id="SSF47336">
    <property type="entry name" value="ACP-like"/>
    <property type="match status" value="1"/>
</dbReference>
<dbReference type="FunFam" id="1.10.1200.10:FF:000005">
    <property type="entry name" value="Nonribosomal peptide synthetase 1"/>
    <property type="match status" value="1"/>
</dbReference>
<reference evidence="6" key="1">
    <citation type="submission" date="2020-10" db="EMBL/GenBank/DDBJ databases">
        <title>Taxonomic study of unclassified bacteria belonging to the class Ktedonobacteria.</title>
        <authorList>
            <person name="Yabe S."/>
            <person name="Wang C.M."/>
            <person name="Zheng Y."/>
            <person name="Sakai Y."/>
            <person name="Cavaletti L."/>
            <person name="Monciardini P."/>
            <person name="Donadio S."/>
        </authorList>
    </citation>
    <scope>NUCLEOTIDE SEQUENCE</scope>
    <source>
        <strain evidence="6">ID150040</strain>
    </source>
</reference>
<dbReference type="PANTHER" id="PTHR45527">
    <property type="entry name" value="NONRIBOSOMAL PEPTIDE SYNTHETASE"/>
    <property type="match status" value="1"/>
</dbReference>
<dbReference type="Pfam" id="PF00501">
    <property type="entry name" value="AMP-binding"/>
    <property type="match status" value="1"/>
</dbReference>
<feature type="domain" description="Carrier" evidence="5">
    <location>
        <begin position="980"/>
        <end position="1055"/>
    </location>
</feature>
<dbReference type="InterPro" id="IPR001242">
    <property type="entry name" value="Condensation_dom"/>
</dbReference>
<dbReference type="InterPro" id="IPR001031">
    <property type="entry name" value="Thioesterase"/>
</dbReference>
<accession>A0A8J3IK74</accession>
<name>A0A8J3IK74_9CHLR</name>
<dbReference type="FunFam" id="3.40.50.12780:FF:000012">
    <property type="entry name" value="Non-ribosomal peptide synthetase"/>
    <property type="match status" value="1"/>
</dbReference>
<dbReference type="InterPro" id="IPR045851">
    <property type="entry name" value="AMP-bd_C_sf"/>
</dbReference>
<dbReference type="SUPFAM" id="SSF53474">
    <property type="entry name" value="alpha/beta-Hydrolases"/>
    <property type="match status" value="1"/>
</dbReference>
<dbReference type="InterPro" id="IPR029058">
    <property type="entry name" value="AB_hydrolase_fold"/>
</dbReference>